<sequence length="362" mass="39891">MRRSLAFSLLLALSASTAVFAADTPATPPKPGEPTDPKALKTWNSALDWERHRAYGSAISDFRKANKQDGGHCSECLRRAYRLALTTGDYKGAEEIAREMLPSAVTNEDKANVHYLIGLSLQEQGVNKKRDSCFTESCDEFRAALDADQNLIAAHFGLGVSLAHMHQDDQARKEFSSYLERENSASVVHERAKRYLANIDLARAVMAPPFAVTTLDGQHISLDGLAGKVVLIDFWATWCGPCREALPHIRKIAQKFSEQPLVVLSISLDSDKDEAKWKDFVAKNGMTWLQYRDGGFDGSIAKQFGVHAIPATFTIDADGVLEDQHVGDADIEGKLKKLVARAAEVQKRKQIEVAADPVNQKN</sequence>
<protein>
    <submittedName>
        <fullName evidence="7">Redoxin domain-containing protein</fullName>
    </submittedName>
</protein>
<proteinExistence type="predicted"/>
<dbReference type="InterPro" id="IPR050553">
    <property type="entry name" value="Thioredoxin_ResA/DsbE_sf"/>
</dbReference>
<keyword evidence="3" id="KW-1015">Disulfide bond</keyword>
<dbReference type="GO" id="GO:0016491">
    <property type="term" value="F:oxidoreductase activity"/>
    <property type="evidence" value="ECO:0007669"/>
    <property type="project" value="InterPro"/>
</dbReference>
<dbReference type="RefSeq" id="WP_260796110.1">
    <property type="nucleotide sequence ID" value="NZ_CP093313.1"/>
</dbReference>
<accession>A0A9J7BUX9</accession>
<keyword evidence="4" id="KW-0676">Redox-active center</keyword>
<dbReference type="GO" id="GO:0006950">
    <property type="term" value="P:response to stress"/>
    <property type="evidence" value="ECO:0007669"/>
    <property type="project" value="UniProtKB-ARBA"/>
</dbReference>
<name>A0A9J7BUX9_9BACT</name>
<keyword evidence="5" id="KW-0732">Signal</keyword>
<dbReference type="InterPro" id="IPR036249">
    <property type="entry name" value="Thioredoxin-like_sf"/>
</dbReference>
<dbReference type="Pfam" id="PF00578">
    <property type="entry name" value="AhpC-TSA"/>
    <property type="match status" value="1"/>
</dbReference>
<dbReference type="SUPFAM" id="SSF52833">
    <property type="entry name" value="Thioredoxin-like"/>
    <property type="match status" value="1"/>
</dbReference>
<organism evidence="7 8">
    <name type="scientific">Occallatibacter riparius</name>
    <dbReference type="NCBI Taxonomy" id="1002689"/>
    <lineage>
        <taxon>Bacteria</taxon>
        <taxon>Pseudomonadati</taxon>
        <taxon>Acidobacteriota</taxon>
        <taxon>Terriglobia</taxon>
        <taxon>Terriglobales</taxon>
        <taxon>Acidobacteriaceae</taxon>
        <taxon>Occallatibacter</taxon>
    </lineage>
</organism>
<dbReference type="CDD" id="cd02966">
    <property type="entry name" value="TlpA_like_family"/>
    <property type="match status" value="1"/>
</dbReference>
<dbReference type="EMBL" id="CP093313">
    <property type="protein sequence ID" value="UWZ86471.1"/>
    <property type="molecule type" value="Genomic_DNA"/>
</dbReference>
<dbReference type="InterPro" id="IPR011990">
    <property type="entry name" value="TPR-like_helical_dom_sf"/>
</dbReference>
<dbReference type="SUPFAM" id="SSF48452">
    <property type="entry name" value="TPR-like"/>
    <property type="match status" value="1"/>
</dbReference>
<evidence type="ECO:0000256" key="2">
    <source>
        <dbReference type="ARBA" id="ARBA00022748"/>
    </source>
</evidence>
<dbReference type="PANTHER" id="PTHR42852:SF6">
    <property type="entry name" value="THIOL:DISULFIDE INTERCHANGE PROTEIN DSBE"/>
    <property type="match status" value="1"/>
</dbReference>
<feature type="domain" description="Thioredoxin" evidence="6">
    <location>
        <begin position="201"/>
        <end position="344"/>
    </location>
</feature>
<dbReference type="InterPro" id="IPR013766">
    <property type="entry name" value="Thioredoxin_domain"/>
</dbReference>
<dbReference type="PANTHER" id="PTHR42852">
    <property type="entry name" value="THIOL:DISULFIDE INTERCHANGE PROTEIN DSBE"/>
    <property type="match status" value="1"/>
</dbReference>
<comment type="subcellular location">
    <subcellularLocation>
        <location evidence="1">Cell envelope</location>
    </subcellularLocation>
</comment>
<dbReference type="Proteomes" id="UP001059380">
    <property type="component" value="Chromosome"/>
</dbReference>
<dbReference type="GO" id="GO:0016209">
    <property type="term" value="F:antioxidant activity"/>
    <property type="evidence" value="ECO:0007669"/>
    <property type="project" value="InterPro"/>
</dbReference>
<dbReference type="InterPro" id="IPR000866">
    <property type="entry name" value="AhpC/TSA"/>
</dbReference>
<evidence type="ECO:0000259" key="6">
    <source>
        <dbReference type="PROSITE" id="PS51352"/>
    </source>
</evidence>
<feature type="chain" id="PRO_5039923616" evidence="5">
    <location>
        <begin position="22"/>
        <end position="362"/>
    </location>
</feature>
<dbReference type="GO" id="GO:0017004">
    <property type="term" value="P:cytochrome complex assembly"/>
    <property type="evidence" value="ECO:0007669"/>
    <property type="project" value="UniProtKB-KW"/>
</dbReference>
<reference evidence="7" key="1">
    <citation type="submission" date="2021-04" db="EMBL/GenBank/DDBJ databases">
        <title>Phylogenetic analysis of Acidobacteriaceae.</title>
        <authorList>
            <person name="Qiu L."/>
            <person name="Zhang Q."/>
        </authorList>
    </citation>
    <scope>NUCLEOTIDE SEQUENCE</scope>
    <source>
        <strain evidence="7">DSM 25168</strain>
    </source>
</reference>
<dbReference type="GO" id="GO:0030313">
    <property type="term" value="C:cell envelope"/>
    <property type="evidence" value="ECO:0007669"/>
    <property type="project" value="UniProtKB-SubCell"/>
</dbReference>
<dbReference type="AlphaFoldDB" id="A0A9J7BUX9"/>
<evidence type="ECO:0000256" key="3">
    <source>
        <dbReference type="ARBA" id="ARBA00023157"/>
    </source>
</evidence>
<dbReference type="Gene3D" id="3.40.30.10">
    <property type="entry name" value="Glutaredoxin"/>
    <property type="match status" value="1"/>
</dbReference>
<evidence type="ECO:0000256" key="5">
    <source>
        <dbReference type="SAM" id="SignalP"/>
    </source>
</evidence>
<gene>
    <name evidence="7" type="ORF">MOP44_11110</name>
</gene>
<dbReference type="PROSITE" id="PS51352">
    <property type="entry name" value="THIOREDOXIN_2"/>
    <property type="match status" value="1"/>
</dbReference>
<feature type="signal peptide" evidence="5">
    <location>
        <begin position="1"/>
        <end position="21"/>
    </location>
</feature>
<dbReference type="KEGG" id="orp:MOP44_11110"/>
<evidence type="ECO:0000313" key="8">
    <source>
        <dbReference type="Proteomes" id="UP001059380"/>
    </source>
</evidence>
<keyword evidence="2" id="KW-0201">Cytochrome c-type biogenesis</keyword>
<evidence type="ECO:0000256" key="4">
    <source>
        <dbReference type="ARBA" id="ARBA00023284"/>
    </source>
</evidence>
<dbReference type="Gene3D" id="1.25.40.10">
    <property type="entry name" value="Tetratricopeptide repeat domain"/>
    <property type="match status" value="1"/>
</dbReference>
<keyword evidence="8" id="KW-1185">Reference proteome</keyword>
<evidence type="ECO:0000313" key="7">
    <source>
        <dbReference type="EMBL" id="UWZ86471.1"/>
    </source>
</evidence>
<evidence type="ECO:0000256" key="1">
    <source>
        <dbReference type="ARBA" id="ARBA00004196"/>
    </source>
</evidence>